<gene>
    <name evidence="5" type="ORF">HAPAU_36770</name>
</gene>
<dbReference type="PANTHER" id="PTHR42693:SF53">
    <property type="entry name" value="ENDO-4-O-SULFATASE"/>
    <property type="match status" value="1"/>
</dbReference>
<dbReference type="GO" id="GO:0004065">
    <property type="term" value="F:arylsulfatase activity"/>
    <property type="evidence" value="ECO:0007669"/>
    <property type="project" value="TreeGrafter"/>
</dbReference>
<dbReference type="RefSeq" id="WP_066385266.1">
    <property type="nucleotide sequence ID" value="NZ_LTAZ01000015.1"/>
</dbReference>
<dbReference type="Proteomes" id="UP000075321">
    <property type="component" value="Unassembled WGS sequence"/>
</dbReference>
<evidence type="ECO:0000313" key="5">
    <source>
        <dbReference type="EMBL" id="KYH24206.1"/>
    </source>
</evidence>
<dbReference type="InterPro" id="IPR050738">
    <property type="entry name" value="Sulfatase"/>
</dbReference>
<dbReference type="CDD" id="cd16027">
    <property type="entry name" value="SGSH"/>
    <property type="match status" value="1"/>
</dbReference>
<feature type="region of interest" description="Disordered" evidence="3">
    <location>
        <begin position="431"/>
        <end position="451"/>
    </location>
</feature>
<proteinExistence type="inferred from homology"/>
<protein>
    <submittedName>
        <fullName evidence="5">Sulfatase</fullName>
    </submittedName>
</protein>
<sequence>MTDLQPNILLIHGHDLGRHLGCYGVDIDTPRIDALADEGALFERHFASAPQCSPSRGALMTGRVPHVNGLMGLAHGSWELHDDEQILPQYLSDVGYETHLFGIQHITQDTDRLGYDHVHSEGNLYPGVSPTVHQANRARNVASVFKSFLVKSAYDAPFFASVGFFECHRVEEKNGRFGFDAGYYRADGPESVRSLPYLPDRRGIRHDLGEMHGMVYAIDDAVGTILNALAAAGIEEETLVIFTTEHGIAFPRAKGSCYDAGIEAALILRYPGVVDAGKRYDDLVSNIDVLPTVLDFVGEDCPVGIDGQSVAGLIADSVSGYDTRERIFAEMTWHDMYNPVRAIRTDRYKYIRSFWHLPMVYLPADVFASESGREIREVDGVPTRQYEELYDLRDAPQEDDDVVHEPRYQEIRRELSRQLYEWMDETDDLLLDGPVPPGDYDDIRSWPHDST</sequence>
<dbReference type="OrthoDB" id="145229at2157"/>
<feature type="domain" description="Sulfatase N-terminal" evidence="4">
    <location>
        <begin position="6"/>
        <end position="298"/>
    </location>
</feature>
<feature type="compositionally biased region" description="Basic and acidic residues" evidence="3">
    <location>
        <begin position="441"/>
        <end position="451"/>
    </location>
</feature>
<name>A0A151A927_9EURY</name>
<dbReference type="PANTHER" id="PTHR42693">
    <property type="entry name" value="ARYLSULFATASE FAMILY MEMBER"/>
    <property type="match status" value="1"/>
</dbReference>
<dbReference type="Gene3D" id="3.40.720.10">
    <property type="entry name" value="Alkaline Phosphatase, subunit A"/>
    <property type="match status" value="1"/>
</dbReference>
<accession>A0A151A927</accession>
<keyword evidence="2" id="KW-0378">Hydrolase</keyword>
<dbReference type="InterPro" id="IPR017850">
    <property type="entry name" value="Alkaline_phosphatase_core_sf"/>
</dbReference>
<dbReference type="AlphaFoldDB" id="A0A151A927"/>
<comment type="similarity">
    <text evidence="1">Belongs to the sulfatase family.</text>
</comment>
<evidence type="ECO:0000256" key="2">
    <source>
        <dbReference type="ARBA" id="ARBA00022801"/>
    </source>
</evidence>
<evidence type="ECO:0000313" key="6">
    <source>
        <dbReference type="Proteomes" id="UP000075321"/>
    </source>
</evidence>
<dbReference type="PATRIC" id="fig|1008153.3.peg.3902"/>
<dbReference type="SUPFAM" id="SSF53649">
    <property type="entry name" value="Alkaline phosphatase-like"/>
    <property type="match status" value="1"/>
</dbReference>
<reference evidence="5 6" key="1">
    <citation type="submission" date="2016-02" db="EMBL/GenBank/DDBJ databases">
        <title>Genome sequence of Halalkalicoccus paucihalophilus DSM 24557.</title>
        <authorList>
            <person name="Poehlein A."/>
            <person name="Daniel R."/>
        </authorList>
    </citation>
    <scope>NUCLEOTIDE SEQUENCE [LARGE SCALE GENOMIC DNA]</scope>
    <source>
        <strain evidence="5 6">DSM 24557</strain>
    </source>
</reference>
<dbReference type="EMBL" id="LTAZ01000015">
    <property type="protein sequence ID" value="KYH24206.1"/>
    <property type="molecule type" value="Genomic_DNA"/>
</dbReference>
<evidence type="ECO:0000256" key="3">
    <source>
        <dbReference type="SAM" id="MobiDB-lite"/>
    </source>
</evidence>
<comment type="caution">
    <text evidence="5">The sequence shown here is derived from an EMBL/GenBank/DDBJ whole genome shotgun (WGS) entry which is preliminary data.</text>
</comment>
<keyword evidence="6" id="KW-1185">Reference proteome</keyword>
<evidence type="ECO:0000259" key="4">
    <source>
        <dbReference type="Pfam" id="PF00884"/>
    </source>
</evidence>
<dbReference type="InterPro" id="IPR000917">
    <property type="entry name" value="Sulfatase_N"/>
</dbReference>
<dbReference type="Pfam" id="PF00884">
    <property type="entry name" value="Sulfatase"/>
    <property type="match status" value="1"/>
</dbReference>
<evidence type="ECO:0000256" key="1">
    <source>
        <dbReference type="ARBA" id="ARBA00008779"/>
    </source>
</evidence>
<organism evidence="5 6">
    <name type="scientific">Halalkalicoccus paucihalophilus</name>
    <dbReference type="NCBI Taxonomy" id="1008153"/>
    <lineage>
        <taxon>Archaea</taxon>
        <taxon>Methanobacteriati</taxon>
        <taxon>Methanobacteriota</taxon>
        <taxon>Stenosarchaea group</taxon>
        <taxon>Halobacteria</taxon>
        <taxon>Halobacteriales</taxon>
        <taxon>Halococcaceae</taxon>
        <taxon>Halalkalicoccus</taxon>
    </lineage>
</organism>